<dbReference type="InterPro" id="IPR046348">
    <property type="entry name" value="SIS_dom_sf"/>
</dbReference>
<gene>
    <name evidence="6" type="ORF">EVA69_01180</name>
</gene>
<keyword evidence="2" id="KW-0238">DNA-binding</keyword>
<dbReference type="InterPro" id="IPR047640">
    <property type="entry name" value="RpiR-like"/>
</dbReference>
<accession>A0A520S6B6</accession>
<evidence type="ECO:0000259" key="5">
    <source>
        <dbReference type="PROSITE" id="PS51464"/>
    </source>
</evidence>
<keyword evidence="3" id="KW-0804">Transcription</keyword>
<keyword evidence="1" id="KW-0805">Transcription regulation</keyword>
<evidence type="ECO:0000313" key="7">
    <source>
        <dbReference type="Proteomes" id="UP000320404"/>
    </source>
</evidence>
<sequence>MVEKPNQRHQFYRRTVQSPNLIRRITDNRSTLRKSEAKVADFVLANASEVISMRIVDLASKAQVSEPTVIRFCRAMGLDGFQSFKLQLAQLVGSGNVYTQFAVDDSDTVEDLRNKVFDTTVGSLLAVKDELDPDILEKAIDTISNARRVEFYGFGASGSVAADAQHKFFRLQLSTTAYTDPHIQHMSAISLGAGDVIVAISQSGQTRALLESVRLAREAGATVIGLAPEGTPLSKACSIPITVNIEEDLQAATPVSSRIAHLVVIDVLATGVALHRKPLLKEHLKRLEKSQKALRTPDP</sequence>
<dbReference type="InterPro" id="IPR035472">
    <property type="entry name" value="RpiR-like_SIS"/>
</dbReference>
<dbReference type="Gene3D" id="3.40.50.10490">
    <property type="entry name" value="Glucose-6-phosphate isomerase like protein, domain 1"/>
    <property type="match status" value="1"/>
</dbReference>
<dbReference type="EMBL" id="SHAH01000008">
    <property type="protein sequence ID" value="RZO77984.1"/>
    <property type="molecule type" value="Genomic_DNA"/>
</dbReference>
<dbReference type="AlphaFoldDB" id="A0A520S6B6"/>
<dbReference type="InterPro" id="IPR036388">
    <property type="entry name" value="WH-like_DNA-bd_sf"/>
</dbReference>
<feature type="domain" description="HTH rpiR-type" evidence="4">
    <location>
        <begin position="19"/>
        <end position="95"/>
    </location>
</feature>
<dbReference type="InterPro" id="IPR000281">
    <property type="entry name" value="HTH_RpiR"/>
</dbReference>
<evidence type="ECO:0000256" key="3">
    <source>
        <dbReference type="ARBA" id="ARBA00023163"/>
    </source>
</evidence>
<dbReference type="PANTHER" id="PTHR30514:SF1">
    <property type="entry name" value="HTH-TYPE TRANSCRIPTIONAL REGULATOR HEXR-RELATED"/>
    <property type="match status" value="1"/>
</dbReference>
<dbReference type="InterPro" id="IPR009057">
    <property type="entry name" value="Homeodomain-like_sf"/>
</dbReference>
<evidence type="ECO:0000256" key="2">
    <source>
        <dbReference type="ARBA" id="ARBA00023125"/>
    </source>
</evidence>
<dbReference type="SUPFAM" id="SSF53697">
    <property type="entry name" value="SIS domain"/>
    <property type="match status" value="1"/>
</dbReference>
<dbReference type="CDD" id="cd05013">
    <property type="entry name" value="SIS_RpiR"/>
    <property type="match status" value="1"/>
</dbReference>
<organism evidence="6 7">
    <name type="scientific">OM182 bacterium</name>
    <dbReference type="NCBI Taxonomy" id="2510334"/>
    <lineage>
        <taxon>Bacteria</taxon>
        <taxon>Pseudomonadati</taxon>
        <taxon>Pseudomonadota</taxon>
        <taxon>Gammaproteobacteria</taxon>
        <taxon>OMG group</taxon>
        <taxon>OM182 clade</taxon>
    </lineage>
</organism>
<feature type="domain" description="SIS" evidence="5">
    <location>
        <begin position="139"/>
        <end position="278"/>
    </location>
</feature>
<comment type="caution">
    <text evidence="6">The sequence shown here is derived from an EMBL/GenBank/DDBJ whole genome shotgun (WGS) entry which is preliminary data.</text>
</comment>
<dbReference type="Proteomes" id="UP000320404">
    <property type="component" value="Unassembled WGS sequence"/>
</dbReference>
<evidence type="ECO:0000256" key="1">
    <source>
        <dbReference type="ARBA" id="ARBA00023015"/>
    </source>
</evidence>
<dbReference type="Gene3D" id="1.10.10.10">
    <property type="entry name" value="Winged helix-like DNA-binding domain superfamily/Winged helix DNA-binding domain"/>
    <property type="match status" value="1"/>
</dbReference>
<dbReference type="InterPro" id="IPR001347">
    <property type="entry name" value="SIS_dom"/>
</dbReference>
<dbReference type="SUPFAM" id="SSF46689">
    <property type="entry name" value="Homeodomain-like"/>
    <property type="match status" value="1"/>
</dbReference>
<dbReference type="PROSITE" id="PS51071">
    <property type="entry name" value="HTH_RPIR"/>
    <property type="match status" value="1"/>
</dbReference>
<dbReference type="PROSITE" id="PS51464">
    <property type="entry name" value="SIS"/>
    <property type="match status" value="1"/>
</dbReference>
<dbReference type="GO" id="GO:0097367">
    <property type="term" value="F:carbohydrate derivative binding"/>
    <property type="evidence" value="ECO:0007669"/>
    <property type="project" value="InterPro"/>
</dbReference>
<evidence type="ECO:0000313" key="6">
    <source>
        <dbReference type="EMBL" id="RZO77984.1"/>
    </source>
</evidence>
<dbReference type="GO" id="GO:0003677">
    <property type="term" value="F:DNA binding"/>
    <property type="evidence" value="ECO:0007669"/>
    <property type="project" value="UniProtKB-KW"/>
</dbReference>
<dbReference type="PANTHER" id="PTHR30514">
    <property type="entry name" value="GLUCOKINASE"/>
    <property type="match status" value="1"/>
</dbReference>
<dbReference type="GO" id="GO:0003700">
    <property type="term" value="F:DNA-binding transcription factor activity"/>
    <property type="evidence" value="ECO:0007669"/>
    <property type="project" value="InterPro"/>
</dbReference>
<proteinExistence type="predicted"/>
<reference evidence="6 7" key="1">
    <citation type="submission" date="2019-02" db="EMBL/GenBank/DDBJ databases">
        <title>Prokaryotic population dynamics and viral predation in marine succession experiment using metagenomics: the confinement effect.</title>
        <authorList>
            <person name="Haro-Moreno J.M."/>
            <person name="Rodriguez-Valera F."/>
            <person name="Lopez-Perez M."/>
        </authorList>
    </citation>
    <scope>NUCLEOTIDE SEQUENCE [LARGE SCALE GENOMIC DNA]</scope>
    <source>
        <strain evidence="6">MED-G158</strain>
    </source>
</reference>
<dbReference type="Pfam" id="PF01418">
    <property type="entry name" value="HTH_6"/>
    <property type="match status" value="1"/>
</dbReference>
<name>A0A520S6B6_9GAMM</name>
<evidence type="ECO:0000259" key="4">
    <source>
        <dbReference type="PROSITE" id="PS51071"/>
    </source>
</evidence>
<dbReference type="Pfam" id="PF01380">
    <property type="entry name" value="SIS"/>
    <property type="match status" value="1"/>
</dbReference>
<dbReference type="GO" id="GO:1901135">
    <property type="term" value="P:carbohydrate derivative metabolic process"/>
    <property type="evidence" value="ECO:0007669"/>
    <property type="project" value="InterPro"/>
</dbReference>
<protein>
    <submittedName>
        <fullName evidence="6">SIS domain-containing protein</fullName>
    </submittedName>
</protein>